<keyword evidence="4 7" id="KW-0547">Nucleotide-binding</keyword>
<comment type="pathway">
    <text evidence="7">Amino-acid biosynthesis; L-asparagine biosynthesis; L-asparagine from L-aspartate (ammonia route): step 1/1.</text>
</comment>
<comment type="similarity">
    <text evidence="7">Belongs to the class-II aminoacyl-tRNA synthetase family. AsnA subfamily.</text>
</comment>
<dbReference type="SUPFAM" id="SSF55681">
    <property type="entry name" value="Class II aaRS and biotin synthetases"/>
    <property type="match status" value="1"/>
</dbReference>
<dbReference type="Proteomes" id="UP000838686">
    <property type="component" value="Unassembled WGS sequence"/>
</dbReference>
<dbReference type="PIRSF" id="PIRSF001555">
    <property type="entry name" value="Asp_ammon_ligase"/>
    <property type="match status" value="1"/>
</dbReference>
<keyword evidence="11" id="KW-1185">Reference proteome</keyword>
<dbReference type="InterPro" id="IPR045864">
    <property type="entry name" value="aa-tRNA-synth_II/BPL/LPL"/>
</dbReference>
<sequence>MTTVSVMSLKENEKAISYVKQMFEQKLSSKLNLIKVSAPLFVTAHEGLNDNLNGWERCVSFDAIALENTRLEVVQSLAKWKRLAVRYYDMQPGEGLYTDMKAIRRDETVGPLHSILVDQWDWEKAISKEARGIDTLKATVQLIYGALKETEAELAAIYPHNGPLLPDEISFVTTQELEDAYGDLSPKERENRIAKEKGAVFLMGIGGKLASGEVHDGRAPDYDDWQLNGDIIVWNSVLEMAYEISSMGIRVDEAALDYQLRESGCEDRFSLPFHTMLMNKELPYTIGGGIGQSRAVMFLLRKSHIGEVQMSVWPTEMIESCRKNGINLLSALI</sequence>
<evidence type="ECO:0000256" key="4">
    <source>
        <dbReference type="ARBA" id="ARBA00022741"/>
    </source>
</evidence>
<feature type="domain" description="Aminoacyl-transfer RNA synthetases class-II family profile" evidence="9">
    <location>
        <begin position="17"/>
        <end position="314"/>
    </location>
</feature>
<dbReference type="Gene3D" id="3.30.930.10">
    <property type="entry name" value="Bira Bifunctional Protein, Domain 2"/>
    <property type="match status" value="1"/>
</dbReference>
<dbReference type="InterPro" id="IPR004618">
    <property type="entry name" value="AsnA"/>
</dbReference>
<organism evidence="10 11">
    <name type="scientific">Paenibacillus plantiphilus</name>
    <dbReference type="NCBI Taxonomy" id="2905650"/>
    <lineage>
        <taxon>Bacteria</taxon>
        <taxon>Bacillati</taxon>
        <taxon>Bacillota</taxon>
        <taxon>Bacilli</taxon>
        <taxon>Bacillales</taxon>
        <taxon>Paenibacillaceae</taxon>
        <taxon>Paenibacillus</taxon>
    </lineage>
</organism>
<evidence type="ECO:0000313" key="11">
    <source>
        <dbReference type="Proteomes" id="UP000838686"/>
    </source>
</evidence>
<evidence type="ECO:0000256" key="3">
    <source>
        <dbReference type="ARBA" id="ARBA00022605"/>
    </source>
</evidence>
<dbReference type="InterPro" id="IPR006195">
    <property type="entry name" value="aa-tRNA-synth_II"/>
</dbReference>
<evidence type="ECO:0000256" key="2">
    <source>
        <dbReference type="ARBA" id="ARBA00022598"/>
    </source>
</evidence>
<accession>A0ABN8H1N2</accession>
<keyword evidence="5 7" id="KW-0067">ATP-binding</keyword>
<dbReference type="EMBL" id="CAKMMF010000034">
    <property type="protein sequence ID" value="CAH1220897.1"/>
    <property type="molecule type" value="Genomic_DNA"/>
</dbReference>
<reference evidence="10" key="1">
    <citation type="submission" date="2022-01" db="EMBL/GenBank/DDBJ databases">
        <authorList>
            <person name="Criscuolo A."/>
        </authorList>
    </citation>
    <scope>NUCLEOTIDE SEQUENCE</scope>
    <source>
        <strain evidence="10">CIP111893</strain>
    </source>
</reference>
<keyword evidence="1 7" id="KW-0963">Cytoplasm</keyword>
<keyword evidence="6 7" id="KW-0061">Asparagine biosynthesis</keyword>
<dbReference type="EC" id="6.3.1.1" evidence="7 8"/>
<dbReference type="RefSeq" id="WP_236345177.1">
    <property type="nucleotide sequence ID" value="NZ_CAKMMF010000034.1"/>
</dbReference>
<keyword evidence="2 7" id="KW-0436">Ligase</keyword>
<evidence type="ECO:0000313" key="10">
    <source>
        <dbReference type="EMBL" id="CAH1220897.1"/>
    </source>
</evidence>
<evidence type="ECO:0000256" key="6">
    <source>
        <dbReference type="ARBA" id="ARBA00022888"/>
    </source>
</evidence>
<evidence type="ECO:0000256" key="1">
    <source>
        <dbReference type="ARBA" id="ARBA00022490"/>
    </source>
</evidence>
<gene>
    <name evidence="7 10" type="primary">asnA</name>
    <name evidence="10" type="ORF">PAECIP111893_04637</name>
</gene>
<proteinExistence type="inferred from homology"/>
<evidence type="ECO:0000256" key="8">
    <source>
        <dbReference type="NCBIfam" id="TIGR00669"/>
    </source>
</evidence>
<protein>
    <recommendedName>
        <fullName evidence="7 8">Aspartate--ammonia ligase</fullName>
        <ecNumber evidence="7 8">6.3.1.1</ecNumber>
    </recommendedName>
    <alternativeName>
        <fullName evidence="7">Asparagine synthetase A</fullName>
    </alternativeName>
</protein>
<comment type="catalytic activity">
    <reaction evidence="7">
        <text>L-aspartate + NH4(+) + ATP = L-asparagine + AMP + diphosphate + H(+)</text>
        <dbReference type="Rhea" id="RHEA:11372"/>
        <dbReference type="ChEBI" id="CHEBI:15378"/>
        <dbReference type="ChEBI" id="CHEBI:28938"/>
        <dbReference type="ChEBI" id="CHEBI:29991"/>
        <dbReference type="ChEBI" id="CHEBI:30616"/>
        <dbReference type="ChEBI" id="CHEBI:33019"/>
        <dbReference type="ChEBI" id="CHEBI:58048"/>
        <dbReference type="ChEBI" id="CHEBI:456215"/>
        <dbReference type="EC" id="6.3.1.1"/>
    </reaction>
</comment>
<dbReference type="GO" id="GO:0004071">
    <property type="term" value="F:aspartate-ammonia ligase activity"/>
    <property type="evidence" value="ECO:0007669"/>
    <property type="project" value="UniProtKB-EC"/>
</dbReference>
<name>A0ABN8H1N2_9BACL</name>
<dbReference type="PANTHER" id="PTHR30073">
    <property type="entry name" value="ASPARTATE--AMMONIA LIGASE"/>
    <property type="match status" value="1"/>
</dbReference>
<comment type="caution">
    <text evidence="10">The sequence shown here is derived from an EMBL/GenBank/DDBJ whole genome shotgun (WGS) entry which is preliminary data.</text>
</comment>
<dbReference type="NCBIfam" id="TIGR00669">
    <property type="entry name" value="asnA"/>
    <property type="match status" value="1"/>
</dbReference>
<evidence type="ECO:0000256" key="5">
    <source>
        <dbReference type="ARBA" id="ARBA00022840"/>
    </source>
</evidence>
<evidence type="ECO:0000259" key="9">
    <source>
        <dbReference type="PROSITE" id="PS50862"/>
    </source>
</evidence>
<dbReference type="PANTHER" id="PTHR30073:SF5">
    <property type="entry name" value="ASPARTATE--AMMONIA LIGASE"/>
    <property type="match status" value="1"/>
</dbReference>
<dbReference type="PROSITE" id="PS50862">
    <property type="entry name" value="AA_TRNA_LIGASE_II"/>
    <property type="match status" value="1"/>
</dbReference>
<keyword evidence="3 7" id="KW-0028">Amino-acid biosynthesis</keyword>
<dbReference type="Pfam" id="PF03590">
    <property type="entry name" value="AsnA"/>
    <property type="match status" value="1"/>
</dbReference>
<comment type="subcellular location">
    <subcellularLocation>
        <location evidence="7">Cytoplasm</location>
    </subcellularLocation>
</comment>
<dbReference type="HAMAP" id="MF_00555">
    <property type="entry name" value="AsnA"/>
    <property type="match status" value="1"/>
</dbReference>
<evidence type="ECO:0000256" key="7">
    <source>
        <dbReference type="HAMAP-Rule" id="MF_00555"/>
    </source>
</evidence>